<evidence type="ECO:0000256" key="3">
    <source>
        <dbReference type="ARBA" id="ARBA00022670"/>
    </source>
</evidence>
<evidence type="ECO:0000256" key="4">
    <source>
        <dbReference type="ARBA" id="ARBA00022723"/>
    </source>
</evidence>
<comment type="similarity">
    <text evidence="2">Belongs to the peptidase M67C family.</text>
</comment>
<dbReference type="InterPro" id="IPR037518">
    <property type="entry name" value="MPN"/>
</dbReference>
<protein>
    <submittedName>
        <fullName evidence="10">AMSH-like ubiquitin thioesterase 1</fullName>
    </submittedName>
</protein>
<dbReference type="GO" id="GO:0070536">
    <property type="term" value="P:protein K63-linked deubiquitination"/>
    <property type="evidence" value="ECO:0007669"/>
    <property type="project" value="InterPro"/>
</dbReference>
<dbReference type="CDD" id="cd08066">
    <property type="entry name" value="MPN_AMSH_like"/>
    <property type="match status" value="1"/>
</dbReference>
<gene>
    <name evidence="10" type="primary">AMSH1</name>
    <name evidence="10" type="ORF">AXF42_Ash014144</name>
</gene>
<feature type="domain" description="MPN" evidence="9">
    <location>
        <begin position="284"/>
        <end position="414"/>
    </location>
</feature>
<evidence type="ECO:0000256" key="6">
    <source>
        <dbReference type="ARBA" id="ARBA00022801"/>
    </source>
</evidence>
<dbReference type="PROSITE" id="PS50249">
    <property type="entry name" value="MPN"/>
    <property type="match status" value="1"/>
</dbReference>
<dbReference type="GO" id="GO:0140492">
    <property type="term" value="F:metal-dependent deubiquitinase activity"/>
    <property type="evidence" value="ECO:0007669"/>
    <property type="project" value="InterPro"/>
</dbReference>
<dbReference type="Gene3D" id="1.20.58.80">
    <property type="entry name" value="Phosphotransferase system, lactose/cellobiose-type IIA subunit"/>
    <property type="match status" value="1"/>
</dbReference>
<evidence type="ECO:0000256" key="8">
    <source>
        <dbReference type="ARBA" id="ARBA00023049"/>
    </source>
</evidence>
<keyword evidence="8" id="KW-0482">Metalloprotease</keyword>
<evidence type="ECO:0000256" key="1">
    <source>
        <dbReference type="ARBA" id="ARBA00001947"/>
    </source>
</evidence>
<dbReference type="FunFam" id="3.40.140.10:FF:000024">
    <property type="entry name" value="AMSH-like ubiquitin thioesterase 3"/>
    <property type="match status" value="1"/>
</dbReference>
<dbReference type="InterPro" id="IPR000555">
    <property type="entry name" value="JAMM/MPN+_dom"/>
</dbReference>
<dbReference type="GO" id="GO:0046872">
    <property type="term" value="F:metal ion binding"/>
    <property type="evidence" value="ECO:0007669"/>
    <property type="project" value="UniProtKB-KW"/>
</dbReference>
<dbReference type="GO" id="GO:0061578">
    <property type="term" value="F:K63-linked deubiquitinase activity"/>
    <property type="evidence" value="ECO:0007669"/>
    <property type="project" value="InterPro"/>
</dbReference>
<dbReference type="GO" id="GO:0016020">
    <property type="term" value="C:membrane"/>
    <property type="evidence" value="ECO:0007669"/>
    <property type="project" value="TreeGrafter"/>
</dbReference>
<evidence type="ECO:0000256" key="2">
    <source>
        <dbReference type="ARBA" id="ARBA00010981"/>
    </source>
</evidence>
<comment type="cofactor">
    <cofactor evidence="1">
        <name>Zn(2+)</name>
        <dbReference type="ChEBI" id="CHEBI:29105"/>
    </cofactor>
</comment>
<dbReference type="OrthoDB" id="3640at2759"/>
<dbReference type="AlphaFoldDB" id="A0A2I0A122"/>
<organism evidence="10 11">
    <name type="scientific">Apostasia shenzhenica</name>
    <dbReference type="NCBI Taxonomy" id="1088818"/>
    <lineage>
        <taxon>Eukaryota</taxon>
        <taxon>Viridiplantae</taxon>
        <taxon>Streptophyta</taxon>
        <taxon>Embryophyta</taxon>
        <taxon>Tracheophyta</taxon>
        <taxon>Spermatophyta</taxon>
        <taxon>Magnoliopsida</taxon>
        <taxon>Liliopsida</taxon>
        <taxon>Asparagales</taxon>
        <taxon>Orchidaceae</taxon>
        <taxon>Apostasioideae</taxon>
        <taxon>Apostasia</taxon>
    </lineage>
</organism>
<keyword evidence="7" id="KW-0862">Zinc</keyword>
<dbReference type="PANTHER" id="PTHR12947">
    <property type="entry name" value="AMSH-LIKE PROTEASE"/>
    <property type="match status" value="1"/>
</dbReference>
<dbReference type="GO" id="GO:0005768">
    <property type="term" value="C:endosome"/>
    <property type="evidence" value="ECO:0007669"/>
    <property type="project" value="TreeGrafter"/>
</dbReference>
<accession>A0A2I0A122</accession>
<dbReference type="Proteomes" id="UP000236161">
    <property type="component" value="Unassembled WGS sequence"/>
</dbReference>
<proteinExistence type="inferred from homology"/>
<name>A0A2I0A122_9ASPA</name>
<sequence length="458" mass="51724">MLLRFSSLITETIPYHRDYHISLQDEKLLSKKRLLIVLSELEALKAQVQQCVEELNRKSRNQASRWVRQNDSSINSLEWPSSKNYPTKGHTLQGNQIVGQNRVSILPLNQRDKLPQRKHIEDQIGKLSLTTRRPREETLSRHSILGPNGLYGQWQPPLSQPVQYPNNIDLTPIEIPSIHQAVQDATAAVKENDSSDQEKSVLEEILSLHDGRASKHAEEPCSLISFDDTEVPAKMDLIRDPSPPPICAEVDEFNAIISPVSNSFPEHASLYKDELVQSESPLEVHISTSLMDSFLRVAKSNTDRNLETCGVIAGSLKNKKFYVTALIIPKQEGTTDSCQTTNEEEIFDYQDKHSLFPLGWIHTHPTQTCFMSSIDVHTHYSYQVMLPEAIAIVMAPMDSSRKHGIFRLTTPGGMSVIRNCDQRGFHPHPSPLEGSPIYDSCSDVYMNPSLKFDVVDLR</sequence>
<dbReference type="PANTHER" id="PTHR12947:SF19">
    <property type="entry name" value="AMSH-LIKE UBIQUITIN THIOESTERASE 1"/>
    <property type="match status" value="1"/>
</dbReference>
<dbReference type="STRING" id="1088818.A0A2I0A122"/>
<dbReference type="InterPro" id="IPR044098">
    <property type="entry name" value="STAMBP/STALP-like_MPN"/>
</dbReference>
<reference evidence="10 11" key="1">
    <citation type="journal article" date="2017" name="Nature">
        <title>The Apostasia genome and the evolution of orchids.</title>
        <authorList>
            <person name="Zhang G.Q."/>
            <person name="Liu K.W."/>
            <person name="Li Z."/>
            <person name="Lohaus R."/>
            <person name="Hsiao Y.Y."/>
            <person name="Niu S.C."/>
            <person name="Wang J.Y."/>
            <person name="Lin Y.C."/>
            <person name="Xu Q."/>
            <person name="Chen L.J."/>
            <person name="Yoshida K."/>
            <person name="Fujiwara S."/>
            <person name="Wang Z.W."/>
            <person name="Zhang Y.Q."/>
            <person name="Mitsuda N."/>
            <person name="Wang M."/>
            <person name="Liu G.H."/>
            <person name="Pecoraro L."/>
            <person name="Huang H.X."/>
            <person name="Xiao X.J."/>
            <person name="Lin M."/>
            <person name="Wu X.Y."/>
            <person name="Wu W.L."/>
            <person name="Chen Y.Y."/>
            <person name="Chang S.B."/>
            <person name="Sakamoto S."/>
            <person name="Ohme-Takagi M."/>
            <person name="Yagi M."/>
            <person name="Zeng S.J."/>
            <person name="Shen C.Y."/>
            <person name="Yeh C.M."/>
            <person name="Luo Y.B."/>
            <person name="Tsai W.C."/>
            <person name="Van de Peer Y."/>
            <person name="Liu Z.J."/>
        </authorList>
    </citation>
    <scope>NUCLEOTIDE SEQUENCE [LARGE SCALE GENOMIC DNA]</scope>
    <source>
        <strain evidence="11">cv. Shenzhen</strain>
        <tissue evidence="10">Stem</tissue>
    </source>
</reference>
<dbReference type="EMBL" id="KZ452039">
    <property type="protein sequence ID" value="PKA49242.1"/>
    <property type="molecule type" value="Genomic_DNA"/>
</dbReference>
<keyword evidence="4" id="KW-0479">Metal-binding</keyword>
<keyword evidence="5" id="KW-0833">Ubl conjugation pathway</keyword>
<keyword evidence="6" id="KW-0378">Hydrolase</keyword>
<dbReference type="SUPFAM" id="SSF102712">
    <property type="entry name" value="JAB1/MPN domain"/>
    <property type="match status" value="1"/>
</dbReference>
<evidence type="ECO:0000256" key="7">
    <source>
        <dbReference type="ARBA" id="ARBA00022833"/>
    </source>
</evidence>
<keyword evidence="3" id="KW-0645">Protease</keyword>
<evidence type="ECO:0000256" key="5">
    <source>
        <dbReference type="ARBA" id="ARBA00022786"/>
    </source>
</evidence>
<dbReference type="Gene3D" id="3.40.140.10">
    <property type="entry name" value="Cytidine Deaminase, domain 2"/>
    <property type="match status" value="1"/>
</dbReference>
<dbReference type="GO" id="GO:0006508">
    <property type="term" value="P:proteolysis"/>
    <property type="evidence" value="ECO:0007669"/>
    <property type="project" value="UniProtKB-KW"/>
</dbReference>
<evidence type="ECO:0000313" key="10">
    <source>
        <dbReference type="EMBL" id="PKA49242.1"/>
    </source>
</evidence>
<evidence type="ECO:0000259" key="9">
    <source>
        <dbReference type="PROSITE" id="PS50249"/>
    </source>
</evidence>
<dbReference type="Pfam" id="PF01398">
    <property type="entry name" value="JAB"/>
    <property type="match status" value="1"/>
</dbReference>
<evidence type="ECO:0000313" key="11">
    <source>
        <dbReference type="Proteomes" id="UP000236161"/>
    </source>
</evidence>
<dbReference type="SMART" id="SM00232">
    <property type="entry name" value="JAB_MPN"/>
    <property type="match status" value="1"/>
</dbReference>
<dbReference type="GO" id="GO:0071108">
    <property type="term" value="P:protein K48-linked deubiquitination"/>
    <property type="evidence" value="ECO:0007669"/>
    <property type="project" value="TreeGrafter"/>
</dbReference>
<keyword evidence="11" id="KW-1185">Reference proteome</keyword>